<comment type="caution">
    <text evidence="2">The sequence shown here is derived from an EMBL/GenBank/DDBJ whole genome shotgun (WGS) entry which is preliminary data.</text>
</comment>
<keyword evidence="1" id="KW-0472">Membrane</keyword>
<dbReference type="Proteomes" id="UP000244334">
    <property type="component" value="Unassembled WGS sequence"/>
</dbReference>
<name>A0A328TR77_9GAMM</name>
<keyword evidence="1" id="KW-1133">Transmembrane helix</keyword>
<keyword evidence="1" id="KW-0812">Transmembrane</keyword>
<evidence type="ECO:0000256" key="1">
    <source>
        <dbReference type="SAM" id="Phobius"/>
    </source>
</evidence>
<protein>
    <submittedName>
        <fullName evidence="2">Alpha-ketoglutarate transporter domain protein</fullName>
    </submittedName>
</protein>
<organism evidence="2 3">
    <name type="scientific">Candidatus Erwinia dacicola</name>
    <dbReference type="NCBI Taxonomy" id="252393"/>
    <lineage>
        <taxon>Bacteria</taxon>
        <taxon>Pseudomonadati</taxon>
        <taxon>Pseudomonadota</taxon>
        <taxon>Gammaproteobacteria</taxon>
        <taxon>Enterobacterales</taxon>
        <taxon>Erwiniaceae</taxon>
        <taxon>Erwinia</taxon>
    </lineage>
</organism>
<evidence type="ECO:0000313" key="2">
    <source>
        <dbReference type="EMBL" id="RAP70306.1"/>
    </source>
</evidence>
<evidence type="ECO:0000313" key="3">
    <source>
        <dbReference type="Proteomes" id="UP000244334"/>
    </source>
</evidence>
<keyword evidence="3" id="KW-1185">Reference proteome</keyword>
<proteinExistence type="predicted"/>
<feature type="transmembrane region" description="Helical" evidence="1">
    <location>
        <begin position="15"/>
        <end position="33"/>
    </location>
</feature>
<accession>A0A328TR77</accession>
<dbReference type="EMBL" id="LJAM02000387">
    <property type="protein sequence ID" value="RAP70306.1"/>
    <property type="molecule type" value="Genomic_DNA"/>
</dbReference>
<sequence length="47" mass="5131">MGGAVAESGRQQTSFFWYVSGMGAVAFLVSLMLHRRGKGLKLYYTTG</sequence>
<gene>
    <name evidence="2" type="primary">kgtP</name>
    <name evidence="2" type="ORF">ACZ87_02891</name>
</gene>
<dbReference type="AlphaFoldDB" id="A0A328TR77"/>
<reference evidence="2" key="1">
    <citation type="submission" date="2018-04" db="EMBL/GenBank/DDBJ databases">
        <title>Genomes of the Obligate Erwinia dacicola and Facultative Enterobacter sp. OLF Endosymbionts of the Olive Fruit fly, Bactrocera oleae.</title>
        <authorList>
            <person name="Estes A.M."/>
            <person name="Hearn D.J."/>
            <person name="Agarwal S."/>
            <person name="Pierson E.A."/>
            <person name="Dunning-Hotopp J.C."/>
        </authorList>
    </citation>
    <scope>NUCLEOTIDE SEQUENCE [LARGE SCALE GENOMIC DNA]</scope>
    <source>
        <strain evidence="2">Oroville</strain>
    </source>
</reference>